<evidence type="ECO:0000313" key="2">
    <source>
        <dbReference type="Proteomes" id="UP001066276"/>
    </source>
</evidence>
<dbReference type="AlphaFoldDB" id="A0AAV7MJ38"/>
<keyword evidence="2" id="KW-1185">Reference proteome</keyword>
<dbReference type="Proteomes" id="UP001066276">
    <property type="component" value="Chromosome 9"/>
</dbReference>
<dbReference type="EMBL" id="JANPWB010000013">
    <property type="protein sequence ID" value="KAJ1103184.1"/>
    <property type="molecule type" value="Genomic_DNA"/>
</dbReference>
<comment type="caution">
    <text evidence="1">The sequence shown here is derived from an EMBL/GenBank/DDBJ whole genome shotgun (WGS) entry which is preliminary data.</text>
</comment>
<reference evidence="1" key="1">
    <citation type="journal article" date="2022" name="bioRxiv">
        <title>Sequencing and chromosome-scale assembly of the giantPleurodeles waltlgenome.</title>
        <authorList>
            <person name="Brown T."/>
            <person name="Elewa A."/>
            <person name="Iarovenko S."/>
            <person name="Subramanian E."/>
            <person name="Araus A.J."/>
            <person name="Petzold A."/>
            <person name="Susuki M."/>
            <person name="Suzuki K.-i.T."/>
            <person name="Hayashi T."/>
            <person name="Toyoda A."/>
            <person name="Oliveira C."/>
            <person name="Osipova E."/>
            <person name="Leigh N.D."/>
            <person name="Simon A."/>
            <person name="Yun M.H."/>
        </authorList>
    </citation>
    <scope>NUCLEOTIDE SEQUENCE</scope>
    <source>
        <strain evidence="1">20211129_DDA</strain>
        <tissue evidence="1">Liver</tissue>
    </source>
</reference>
<organism evidence="1 2">
    <name type="scientific">Pleurodeles waltl</name>
    <name type="common">Iberian ribbed newt</name>
    <dbReference type="NCBI Taxonomy" id="8319"/>
    <lineage>
        <taxon>Eukaryota</taxon>
        <taxon>Metazoa</taxon>
        <taxon>Chordata</taxon>
        <taxon>Craniata</taxon>
        <taxon>Vertebrata</taxon>
        <taxon>Euteleostomi</taxon>
        <taxon>Amphibia</taxon>
        <taxon>Batrachia</taxon>
        <taxon>Caudata</taxon>
        <taxon>Salamandroidea</taxon>
        <taxon>Salamandridae</taxon>
        <taxon>Pleurodelinae</taxon>
        <taxon>Pleurodeles</taxon>
    </lineage>
</organism>
<gene>
    <name evidence="1" type="ORF">NDU88_000611</name>
</gene>
<name>A0AAV7MJ38_PLEWA</name>
<accession>A0AAV7MJ38</accession>
<evidence type="ECO:0000313" key="1">
    <source>
        <dbReference type="EMBL" id="KAJ1103184.1"/>
    </source>
</evidence>
<sequence>MYIIVCTALWKQRRAEPTSDLLLGTEFFLCQAHCETMNEDIFVVELITRIRKGRLSKIDIPAEVIHFNKTPAQRLRLAVCGGNAASPDRFPRL</sequence>
<proteinExistence type="predicted"/>
<protein>
    <submittedName>
        <fullName evidence="1">Uncharacterized protein</fullName>
    </submittedName>
</protein>